<feature type="compositionally biased region" description="Basic and acidic residues" evidence="1">
    <location>
        <begin position="79"/>
        <end position="90"/>
    </location>
</feature>
<feature type="compositionally biased region" description="Low complexity" evidence="1">
    <location>
        <begin position="163"/>
        <end position="185"/>
    </location>
</feature>
<feature type="region of interest" description="Disordered" evidence="1">
    <location>
        <begin position="31"/>
        <end position="189"/>
    </location>
</feature>
<dbReference type="Proteomes" id="UP000054007">
    <property type="component" value="Unassembled WGS sequence"/>
</dbReference>
<evidence type="ECO:0000256" key="1">
    <source>
        <dbReference type="SAM" id="MobiDB-lite"/>
    </source>
</evidence>
<dbReference type="STRING" id="1314674.A0A0D7BDV9"/>
<evidence type="ECO:0000313" key="2">
    <source>
        <dbReference type="EMBL" id="KIY68359.1"/>
    </source>
</evidence>
<keyword evidence="3" id="KW-1185">Reference proteome</keyword>
<accession>A0A0D7BDV9</accession>
<feature type="compositionally biased region" description="Low complexity" evidence="1">
    <location>
        <begin position="116"/>
        <end position="130"/>
    </location>
</feature>
<gene>
    <name evidence="2" type="ORF">CYLTODRAFT_453613</name>
</gene>
<proteinExistence type="predicted"/>
<dbReference type="OrthoDB" id="3260393at2759"/>
<feature type="compositionally biased region" description="Polar residues" evidence="1">
    <location>
        <begin position="59"/>
        <end position="74"/>
    </location>
</feature>
<organism evidence="2 3">
    <name type="scientific">Cylindrobasidium torrendii FP15055 ss-10</name>
    <dbReference type="NCBI Taxonomy" id="1314674"/>
    <lineage>
        <taxon>Eukaryota</taxon>
        <taxon>Fungi</taxon>
        <taxon>Dikarya</taxon>
        <taxon>Basidiomycota</taxon>
        <taxon>Agaricomycotina</taxon>
        <taxon>Agaricomycetes</taxon>
        <taxon>Agaricomycetidae</taxon>
        <taxon>Agaricales</taxon>
        <taxon>Marasmiineae</taxon>
        <taxon>Physalacriaceae</taxon>
        <taxon>Cylindrobasidium</taxon>
    </lineage>
</organism>
<reference evidence="2 3" key="1">
    <citation type="journal article" date="2015" name="Fungal Genet. Biol.">
        <title>Evolution of novel wood decay mechanisms in Agaricales revealed by the genome sequences of Fistulina hepatica and Cylindrobasidium torrendii.</title>
        <authorList>
            <person name="Floudas D."/>
            <person name="Held B.W."/>
            <person name="Riley R."/>
            <person name="Nagy L.G."/>
            <person name="Koehler G."/>
            <person name="Ransdell A.S."/>
            <person name="Younus H."/>
            <person name="Chow J."/>
            <person name="Chiniquy J."/>
            <person name="Lipzen A."/>
            <person name="Tritt A."/>
            <person name="Sun H."/>
            <person name="Haridas S."/>
            <person name="LaButti K."/>
            <person name="Ohm R.A."/>
            <person name="Kues U."/>
            <person name="Blanchette R.A."/>
            <person name="Grigoriev I.V."/>
            <person name="Minto R.E."/>
            <person name="Hibbett D.S."/>
        </authorList>
    </citation>
    <scope>NUCLEOTIDE SEQUENCE [LARGE SCALE GENOMIC DNA]</scope>
    <source>
        <strain evidence="2 3">FP15055 ss-10</strain>
    </source>
</reference>
<feature type="compositionally biased region" description="Acidic residues" evidence="1">
    <location>
        <begin position="101"/>
        <end position="115"/>
    </location>
</feature>
<name>A0A0D7BDV9_9AGAR</name>
<feature type="compositionally biased region" description="Low complexity" evidence="1">
    <location>
        <begin position="46"/>
        <end position="56"/>
    </location>
</feature>
<dbReference type="EMBL" id="KN880504">
    <property type="protein sequence ID" value="KIY68359.1"/>
    <property type="molecule type" value="Genomic_DNA"/>
</dbReference>
<protein>
    <submittedName>
        <fullName evidence="2">Uncharacterized protein</fullName>
    </submittedName>
</protein>
<sequence length="211" mass="22915">MDSAYSSFFASGFMSSGYEEQLKSFISFDANEAPLPPARPESRSCLPAAPALAPAPKLSSHSVSRTPSTVSTNYRRVKRSDALARLEGKASKQPSLAYDFMELDDDDEDEGDDEMSSTSSTSSSTSSVFSSDDDSESFIELPPRSTRGHGHSASSPISPPPSFFSSESRIRSISSRTKHSSVSSRGPLTSFIDLKDEDSIRWRSFIEISIS</sequence>
<evidence type="ECO:0000313" key="3">
    <source>
        <dbReference type="Proteomes" id="UP000054007"/>
    </source>
</evidence>
<dbReference type="AlphaFoldDB" id="A0A0D7BDV9"/>